<organism evidence="1 2">
    <name type="scientific">Melastoma candidum</name>
    <dbReference type="NCBI Taxonomy" id="119954"/>
    <lineage>
        <taxon>Eukaryota</taxon>
        <taxon>Viridiplantae</taxon>
        <taxon>Streptophyta</taxon>
        <taxon>Embryophyta</taxon>
        <taxon>Tracheophyta</taxon>
        <taxon>Spermatophyta</taxon>
        <taxon>Magnoliopsida</taxon>
        <taxon>eudicotyledons</taxon>
        <taxon>Gunneridae</taxon>
        <taxon>Pentapetalae</taxon>
        <taxon>rosids</taxon>
        <taxon>malvids</taxon>
        <taxon>Myrtales</taxon>
        <taxon>Melastomataceae</taxon>
        <taxon>Melastomatoideae</taxon>
        <taxon>Melastomateae</taxon>
        <taxon>Melastoma</taxon>
    </lineage>
</organism>
<gene>
    <name evidence="1" type="ORF">MLD38_000129</name>
</gene>
<protein>
    <submittedName>
        <fullName evidence="1">Uncharacterized protein</fullName>
    </submittedName>
</protein>
<proteinExistence type="predicted"/>
<name>A0ACB9S8U5_9MYRT</name>
<evidence type="ECO:0000313" key="1">
    <source>
        <dbReference type="EMBL" id="KAI4387718.1"/>
    </source>
</evidence>
<dbReference type="EMBL" id="CM042880">
    <property type="protein sequence ID" value="KAI4387718.1"/>
    <property type="molecule type" value="Genomic_DNA"/>
</dbReference>
<accession>A0ACB9S8U5</accession>
<evidence type="ECO:0000313" key="2">
    <source>
        <dbReference type="Proteomes" id="UP001057402"/>
    </source>
</evidence>
<comment type="caution">
    <text evidence="1">The sequence shown here is derived from an EMBL/GenBank/DDBJ whole genome shotgun (WGS) entry which is preliminary data.</text>
</comment>
<reference evidence="2" key="1">
    <citation type="journal article" date="2023" name="Front. Plant Sci.">
        <title>Chromosomal-level genome assembly of Melastoma candidum provides insights into trichome evolution.</title>
        <authorList>
            <person name="Zhong Y."/>
            <person name="Wu W."/>
            <person name="Sun C."/>
            <person name="Zou P."/>
            <person name="Liu Y."/>
            <person name="Dai S."/>
            <person name="Zhou R."/>
        </authorList>
    </citation>
    <scope>NUCLEOTIDE SEQUENCE [LARGE SCALE GENOMIC DNA]</scope>
</reference>
<sequence length="546" mass="60827">MGETTCFMQPFSYASGGLPGDHHHLPLEGNPIHHALTQSISFGRFASESPSWDRWSSFPCNRYVEEAEKFSRPGSVAQKKAFFEAHYKNMAARKKAAEEAAAKLEQANTAAIYGRESGVAESVSPGEGFPAVVNVACDSDKSVAVELSDGDPVPVTSEIDTRGSHIEIEKILLKTLRRSEASCTIREDISAGPVNREKNMKTFEEDRVNKEPPLQFPVLDLDPQNEAGDTESRGSAEMEKPLLKDFIREEASEPAVSYSKILRNPKSPPGIVSSPAVASLTPSPYWKENIATTPIARSYAVDCLDMKRSTPRRRLPLGYLATPVREINKATTISWRMGNPKPSSSLAKDCQTPAKTPLAPAHMTSKHPLKTPKSVTEKTPAGDGKQTGPKRRSLAKECSKFLSACKNKLQSPSFSTPFRLRTEERAARRKEKLEEKFNAEREKLQLQHIIKEKEEIETKKFRQTLCFKARPLPKFYRENKPTAAKSPAKEVEPSCSELSRRSRKPWSKSNTTLPNRFSPNLLGKKLVHDMSLCDLALENRSPNIRQ</sequence>
<dbReference type="Proteomes" id="UP001057402">
    <property type="component" value="Chromosome 1"/>
</dbReference>
<keyword evidence="2" id="KW-1185">Reference proteome</keyword>